<reference evidence="1 2" key="1">
    <citation type="journal article" date="2018" name="Sci. Rep.">
        <title>Genomic signatures of local adaptation to the degree of environmental predictability in rotifers.</title>
        <authorList>
            <person name="Franch-Gras L."/>
            <person name="Hahn C."/>
            <person name="Garcia-Roger E.M."/>
            <person name="Carmona M.J."/>
            <person name="Serra M."/>
            <person name="Gomez A."/>
        </authorList>
    </citation>
    <scope>NUCLEOTIDE SEQUENCE [LARGE SCALE GENOMIC DNA]</scope>
    <source>
        <strain evidence="1">HYR1</strain>
    </source>
</reference>
<dbReference type="EMBL" id="REGN01000829">
    <property type="protein sequence ID" value="RNA38744.1"/>
    <property type="molecule type" value="Genomic_DNA"/>
</dbReference>
<evidence type="ECO:0000313" key="1">
    <source>
        <dbReference type="EMBL" id="RNA38744.1"/>
    </source>
</evidence>
<dbReference type="Proteomes" id="UP000276133">
    <property type="component" value="Unassembled WGS sequence"/>
</dbReference>
<proteinExistence type="predicted"/>
<evidence type="ECO:0000313" key="2">
    <source>
        <dbReference type="Proteomes" id="UP000276133"/>
    </source>
</evidence>
<comment type="caution">
    <text evidence="1">The sequence shown here is derived from an EMBL/GenBank/DDBJ whole genome shotgun (WGS) entry which is preliminary data.</text>
</comment>
<sequence>MTKRTFASTSSALLLYTIPLENKNLPMGEKLKRGAPKKATKALVRINFFYSQCSKSFLKFLFITEISVELSSSVCALIQDQEIAGNLVCLNFWAKRLNLLILNKATLVLK</sequence>
<gene>
    <name evidence="1" type="ORF">BpHYR1_029809</name>
</gene>
<dbReference type="AlphaFoldDB" id="A0A3M7SSE3"/>
<organism evidence="1 2">
    <name type="scientific">Brachionus plicatilis</name>
    <name type="common">Marine rotifer</name>
    <name type="synonym">Brachionus muelleri</name>
    <dbReference type="NCBI Taxonomy" id="10195"/>
    <lineage>
        <taxon>Eukaryota</taxon>
        <taxon>Metazoa</taxon>
        <taxon>Spiralia</taxon>
        <taxon>Gnathifera</taxon>
        <taxon>Rotifera</taxon>
        <taxon>Eurotatoria</taxon>
        <taxon>Monogononta</taxon>
        <taxon>Pseudotrocha</taxon>
        <taxon>Ploima</taxon>
        <taxon>Brachionidae</taxon>
        <taxon>Brachionus</taxon>
    </lineage>
</organism>
<accession>A0A3M7SSE3</accession>
<protein>
    <submittedName>
        <fullName evidence="1">Uncharacterized protein</fullName>
    </submittedName>
</protein>
<keyword evidence="2" id="KW-1185">Reference proteome</keyword>
<name>A0A3M7SSE3_BRAPC</name>